<dbReference type="Proteomes" id="UP000182491">
    <property type="component" value="Unassembled WGS sequence"/>
</dbReference>
<protein>
    <submittedName>
        <fullName evidence="1">Uncharacterized protein</fullName>
    </submittedName>
</protein>
<keyword evidence="2" id="KW-1185">Reference proteome</keyword>
<accession>A0A1I7HU03</accession>
<reference evidence="2" key="1">
    <citation type="submission" date="2016-10" db="EMBL/GenBank/DDBJ databases">
        <authorList>
            <person name="Varghese N."/>
        </authorList>
    </citation>
    <scope>NUCLEOTIDE SEQUENCE [LARGE SCALE GENOMIC DNA]</scope>
    <source>
        <strain evidence="2">DSM 18820</strain>
    </source>
</reference>
<evidence type="ECO:0000313" key="2">
    <source>
        <dbReference type="Proteomes" id="UP000182491"/>
    </source>
</evidence>
<evidence type="ECO:0000313" key="1">
    <source>
        <dbReference type="EMBL" id="SFU64150.1"/>
    </source>
</evidence>
<sequence length="170" mass="19660">MFLLAKEGDVKLEIDSVGVPELAAFPLRFKLTNNTNKNVVLALDTIANKYEDQLKNLYITADQDTFFLGIKSQEHYIIFSPRTSTSFLGFGYFLYGKGHFDSFKEIDTVFKKGRLEYRFDDKILQNIRFKGMLAEADTILVPSKLEASTDKAQIVERFQPESLRWREKKL</sequence>
<dbReference type="AlphaFoldDB" id="A0A1I7HU03"/>
<organism evidence="1 2">
    <name type="scientific">Pontibacter akesuensis</name>
    <dbReference type="NCBI Taxonomy" id="388950"/>
    <lineage>
        <taxon>Bacteria</taxon>
        <taxon>Pseudomonadati</taxon>
        <taxon>Bacteroidota</taxon>
        <taxon>Cytophagia</taxon>
        <taxon>Cytophagales</taxon>
        <taxon>Hymenobacteraceae</taxon>
        <taxon>Pontibacter</taxon>
    </lineage>
</organism>
<name>A0A1I7HU03_9BACT</name>
<proteinExistence type="predicted"/>
<gene>
    <name evidence="1" type="ORF">SAMN04487941_1673</name>
</gene>
<dbReference type="EMBL" id="FPCA01000002">
    <property type="protein sequence ID" value="SFU64150.1"/>
    <property type="molecule type" value="Genomic_DNA"/>
</dbReference>